<keyword evidence="3" id="KW-0808">Transferase</keyword>
<reference evidence="3 4" key="1">
    <citation type="submission" date="2014-11" db="EMBL/GenBank/DDBJ databases">
        <title>Tamlana sedimentorum sp. nov., isolated from shallow sand sediments of the Sea of Japan.</title>
        <authorList>
            <person name="Romanenko L.A."/>
        </authorList>
    </citation>
    <scope>NUCLEOTIDE SEQUENCE [LARGE SCALE GENOMIC DNA]</scope>
    <source>
        <strain evidence="3 4">JCM 19808</strain>
    </source>
</reference>
<accession>A0A0D7W9U0</accession>
<dbReference type="PANTHER" id="PTHR12526">
    <property type="entry name" value="GLYCOSYLTRANSFERASE"/>
    <property type="match status" value="1"/>
</dbReference>
<evidence type="ECO:0000313" key="3">
    <source>
        <dbReference type="EMBL" id="KJD35911.1"/>
    </source>
</evidence>
<protein>
    <submittedName>
        <fullName evidence="3">Group 1 glycosyl transferase</fullName>
    </submittedName>
</protein>
<keyword evidence="4" id="KW-1185">Reference proteome</keyword>
<dbReference type="Proteomes" id="UP000032578">
    <property type="component" value="Unassembled WGS sequence"/>
</dbReference>
<dbReference type="InterPro" id="IPR001296">
    <property type="entry name" value="Glyco_trans_1"/>
</dbReference>
<dbReference type="InterPro" id="IPR028098">
    <property type="entry name" value="Glyco_trans_4-like_N"/>
</dbReference>
<evidence type="ECO:0000259" key="2">
    <source>
        <dbReference type="Pfam" id="PF13439"/>
    </source>
</evidence>
<evidence type="ECO:0000313" key="4">
    <source>
        <dbReference type="Proteomes" id="UP000032578"/>
    </source>
</evidence>
<proteinExistence type="predicted"/>
<dbReference type="Gene3D" id="3.40.50.2000">
    <property type="entry name" value="Glycogen Phosphorylase B"/>
    <property type="match status" value="2"/>
</dbReference>
<comment type="caution">
    <text evidence="3">The sequence shown here is derived from an EMBL/GenBank/DDBJ whole genome shotgun (WGS) entry which is preliminary data.</text>
</comment>
<sequence length="358" mass="40495">MRVLQLIDSLETGGAERVAVNLANALAKETKFSAICATRKEGLLKNEINPDVHYLFLGKTKAIDIATIKKMISYVKTNQIEIIHAHSSSFFLASIIRLFNKSLKIVWHDHYGNAEFLNKRKHNVLKVCSKLFSHIFAVNTTLETWIKTNLKHKSVSYLPNFATLNTTLKITDLKGETGKRVVCLANFREQKDHITLIKAFKTVTEKHKNWTLHCIGKSFNDDYFDKVKSEIQKQDLENNVFLYKQKPDVYHILKQCEIGALSSISEGLPIALLEYGIANLAVVATQVGEIGNVVSNKKNVSLVSPNSVEELSKAILLYIENEALKQEHSSAFSKHIEANYSENSQIKSIINTYKQILY</sequence>
<evidence type="ECO:0000259" key="1">
    <source>
        <dbReference type="Pfam" id="PF00534"/>
    </source>
</evidence>
<dbReference type="CDD" id="cd03811">
    <property type="entry name" value="GT4_GT28_WabH-like"/>
    <property type="match status" value="1"/>
</dbReference>
<dbReference type="Pfam" id="PF13439">
    <property type="entry name" value="Glyco_transf_4"/>
    <property type="match status" value="1"/>
</dbReference>
<dbReference type="GO" id="GO:0016757">
    <property type="term" value="F:glycosyltransferase activity"/>
    <property type="evidence" value="ECO:0007669"/>
    <property type="project" value="InterPro"/>
</dbReference>
<dbReference type="PATRIC" id="fig|1435349.4.peg.2850"/>
<dbReference type="SUPFAM" id="SSF53756">
    <property type="entry name" value="UDP-Glycosyltransferase/glycogen phosphorylase"/>
    <property type="match status" value="1"/>
</dbReference>
<gene>
    <name evidence="3" type="ORF">PW52_09315</name>
</gene>
<dbReference type="STRING" id="1435349.PW52_09315"/>
<organism evidence="3 4">
    <name type="scientific">Neotamlana sedimentorum</name>
    <dbReference type="NCBI Taxonomy" id="1435349"/>
    <lineage>
        <taxon>Bacteria</taxon>
        <taxon>Pseudomonadati</taxon>
        <taxon>Bacteroidota</taxon>
        <taxon>Flavobacteriia</taxon>
        <taxon>Flavobacteriales</taxon>
        <taxon>Flavobacteriaceae</taxon>
        <taxon>Neotamlana</taxon>
    </lineage>
</organism>
<dbReference type="EMBL" id="JTDW01000005">
    <property type="protein sequence ID" value="KJD35911.1"/>
    <property type="molecule type" value="Genomic_DNA"/>
</dbReference>
<dbReference type="AlphaFoldDB" id="A0A0D7W9U0"/>
<feature type="domain" description="Glycosyltransferase subfamily 4-like N-terminal" evidence="2">
    <location>
        <begin position="13"/>
        <end position="161"/>
    </location>
</feature>
<dbReference type="RefSeq" id="WP_044632641.1">
    <property type="nucleotide sequence ID" value="NZ_JTDW01000005.1"/>
</dbReference>
<feature type="domain" description="Glycosyl transferase family 1" evidence="1">
    <location>
        <begin position="174"/>
        <end position="326"/>
    </location>
</feature>
<name>A0A0D7W9U0_9FLAO</name>
<dbReference type="OrthoDB" id="823685at2"/>
<dbReference type="Pfam" id="PF00534">
    <property type="entry name" value="Glycos_transf_1"/>
    <property type="match status" value="1"/>
</dbReference>